<name>A0A2U9IQX0_9CREN</name>
<dbReference type="KEGG" id="asul:DFR86_11450"/>
<dbReference type="Gene3D" id="2.10.260.10">
    <property type="match status" value="1"/>
</dbReference>
<keyword evidence="2" id="KW-1185">Reference proteome</keyword>
<evidence type="ECO:0000313" key="1">
    <source>
        <dbReference type="EMBL" id="AWR98357.1"/>
    </source>
</evidence>
<dbReference type="AlphaFoldDB" id="A0A2U9IQX0"/>
<organism evidence="1 2">
    <name type="scientific">Acidianus sulfidivorans JP7</name>
    <dbReference type="NCBI Taxonomy" id="619593"/>
    <lineage>
        <taxon>Archaea</taxon>
        <taxon>Thermoproteota</taxon>
        <taxon>Thermoprotei</taxon>
        <taxon>Sulfolobales</taxon>
        <taxon>Sulfolobaceae</taxon>
        <taxon>Acidianus</taxon>
    </lineage>
</organism>
<dbReference type="GO" id="GO:0003677">
    <property type="term" value="F:DNA binding"/>
    <property type="evidence" value="ECO:0007669"/>
    <property type="project" value="InterPro"/>
</dbReference>
<proteinExistence type="predicted"/>
<dbReference type="OrthoDB" id="30861at2157"/>
<dbReference type="InterPro" id="IPR037914">
    <property type="entry name" value="SpoVT-AbrB_sf"/>
</dbReference>
<dbReference type="Proteomes" id="UP000248410">
    <property type="component" value="Chromosome"/>
</dbReference>
<dbReference type="InterPro" id="IPR007159">
    <property type="entry name" value="SpoVT-AbrB_dom"/>
</dbReference>
<protein>
    <submittedName>
        <fullName evidence="1">AbrB family transcriptional regulator</fullName>
    </submittedName>
</protein>
<sequence>MKEGKLTEVTVRVIKNHTINIPVEIAQRLHIKEGDFVKVVYDEKENAIKIFPYK</sequence>
<dbReference type="SUPFAM" id="SSF89447">
    <property type="entry name" value="AbrB/MazE/MraZ-like"/>
    <property type="match status" value="1"/>
</dbReference>
<dbReference type="EMBL" id="CP029288">
    <property type="protein sequence ID" value="AWR98357.1"/>
    <property type="molecule type" value="Genomic_DNA"/>
</dbReference>
<gene>
    <name evidence="1" type="ORF">DFR86_11450</name>
</gene>
<accession>A0A2U9IQX0</accession>
<evidence type="ECO:0000313" key="2">
    <source>
        <dbReference type="Proteomes" id="UP000248410"/>
    </source>
</evidence>
<dbReference type="NCBIfam" id="TIGR01439">
    <property type="entry name" value="lp_hng_hel_AbrB"/>
    <property type="match status" value="1"/>
</dbReference>
<reference evidence="1 2" key="1">
    <citation type="submission" date="2018-05" db="EMBL/GenBank/DDBJ databases">
        <title>Complete Genome Sequences of Extremely Thermoacidophilic, Metal-Mobilizing Type-Strain Members of the Archaeal Family Sulfolobaceae: Acidianus brierleyi DSM-1651T, Acidianus sulfidivorans DSM-18786T, Metallosphaera hakonensis DSM-7519T, and Metallosphaera prunae DSM-10039T.</title>
        <authorList>
            <person name="Counts J.A."/>
            <person name="Kelly R.M."/>
        </authorList>
    </citation>
    <scope>NUCLEOTIDE SEQUENCE [LARGE SCALE GENOMIC DNA]</scope>
    <source>
        <strain evidence="1 2">JP7</strain>
    </source>
</reference>